<evidence type="ECO:0000313" key="1">
    <source>
        <dbReference type="Proteomes" id="UP000095287"/>
    </source>
</evidence>
<dbReference type="AlphaFoldDB" id="A0A1I7ZM39"/>
<reference evidence="2" key="1">
    <citation type="submission" date="2016-11" db="UniProtKB">
        <authorList>
            <consortium name="WormBaseParasite"/>
        </authorList>
    </citation>
    <scope>IDENTIFICATION</scope>
</reference>
<protein>
    <submittedName>
        <fullName evidence="2">MSP domain-containing protein</fullName>
    </submittedName>
</protein>
<dbReference type="WBParaSite" id="L893_g27812.t1">
    <property type="protein sequence ID" value="L893_g27812.t1"/>
    <property type="gene ID" value="L893_g27812"/>
</dbReference>
<evidence type="ECO:0000313" key="2">
    <source>
        <dbReference type="WBParaSite" id="L893_g27812.t1"/>
    </source>
</evidence>
<dbReference type="Proteomes" id="UP000095287">
    <property type="component" value="Unplaced"/>
</dbReference>
<organism evidence="1 2">
    <name type="scientific">Steinernema glaseri</name>
    <dbReference type="NCBI Taxonomy" id="37863"/>
    <lineage>
        <taxon>Eukaryota</taxon>
        <taxon>Metazoa</taxon>
        <taxon>Ecdysozoa</taxon>
        <taxon>Nematoda</taxon>
        <taxon>Chromadorea</taxon>
        <taxon>Rhabditida</taxon>
        <taxon>Tylenchina</taxon>
        <taxon>Panagrolaimomorpha</taxon>
        <taxon>Strongyloidoidea</taxon>
        <taxon>Steinernematidae</taxon>
        <taxon>Steinernema</taxon>
    </lineage>
</organism>
<name>A0A1I7ZM39_9BILA</name>
<proteinExistence type="predicted"/>
<accession>A0A1I7ZM39</accession>
<keyword evidence="1" id="KW-1185">Reference proteome</keyword>
<sequence length="67" mass="7466">MAPDQRGTKFRSDKECRPTFSQWSAGLTTTSQNLSAIVQDSDTKIVQVLKPVQPDEPKHVVCHNITV</sequence>